<dbReference type="AlphaFoldDB" id="A0A067CUX0"/>
<dbReference type="OrthoDB" id="78467at2759"/>
<name>A0A067CUX0_SAPPC</name>
<dbReference type="KEGG" id="spar:SPRG_01870"/>
<dbReference type="VEuPathDB" id="FungiDB:SPRG_01870"/>
<dbReference type="GeneID" id="24124448"/>
<organism evidence="1 2">
    <name type="scientific">Saprolegnia parasitica (strain CBS 223.65)</name>
    <dbReference type="NCBI Taxonomy" id="695850"/>
    <lineage>
        <taxon>Eukaryota</taxon>
        <taxon>Sar</taxon>
        <taxon>Stramenopiles</taxon>
        <taxon>Oomycota</taxon>
        <taxon>Saprolegniomycetes</taxon>
        <taxon>Saprolegniales</taxon>
        <taxon>Saprolegniaceae</taxon>
        <taxon>Saprolegnia</taxon>
    </lineage>
</organism>
<evidence type="ECO:0000313" key="1">
    <source>
        <dbReference type="EMBL" id="KDO33055.1"/>
    </source>
</evidence>
<sequence length="522" mass="56923">MRILLYVHVAADHYVISCDESATLASLMGMAEAAYASVFRAKPPVSIRAITNASGCFLPPALVVAQVLTPEEHIYAVVDNEPAYNDTEPPLDAFKRAVASWSQWQLYMVQLLCTMTQDPVVAIPDLLACGAFKVLGSLLFSSDMQILRLALQVLERCMSVDCLSAARLFTQLLATKRLPDDPFVPTTLLRLLHTFCAESREAQTLLLEEGISSRLLALVDSVKTPEAAHAIDATLCLLQDSALLGRRPRSSRSNQSSPPMALQEIMYLLHSKQPKSLDVASKQLLLLAATEDDWAAAMAGSSSERAIFTELLHVAGSSFRTTHTVHMVVLGRFLCVMQSVAGFSPSAVLSDPGAIDYLLSLASASSTYPSEIQAQAAQLLRLSLMQFGESRHCNGLVAMLCNTTPTVRDVATDVIALLLERDESPGMKELLVHRLMQEDILAICIDMLYAPSQRRHMLSVLNVVLQEGDARDRVVDRFQCVSLFVSLLVDASLDVDGQRLAAKALAKLALSTYQHINIAKVS</sequence>
<dbReference type="InterPro" id="IPR011989">
    <property type="entry name" value="ARM-like"/>
</dbReference>
<dbReference type="Proteomes" id="UP000030745">
    <property type="component" value="Unassembled WGS sequence"/>
</dbReference>
<reference evidence="1 2" key="1">
    <citation type="journal article" date="2013" name="PLoS Genet.">
        <title>Distinctive expansion of potential virulence genes in the genome of the oomycete fish pathogen Saprolegnia parasitica.</title>
        <authorList>
            <person name="Jiang R.H."/>
            <person name="de Bruijn I."/>
            <person name="Haas B.J."/>
            <person name="Belmonte R."/>
            <person name="Lobach L."/>
            <person name="Christie J."/>
            <person name="van den Ackerveken G."/>
            <person name="Bottin A."/>
            <person name="Bulone V."/>
            <person name="Diaz-Moreno S.M."/>
            <person name="Dumas B."/>
            <person name="Fan L."/>
            <person name="Gaulin E."/>
            <person name="Govers F."/>
            <person name="Grenville-Briggs L.J."/>
            <person name="Horner N.R."/>
            <person name="Levin J.Z."/>
            <person name="Mammella M."/>
            <person name="Meijer H.J."/>
            <person name="Morris P."/>
            <person name="Nusbaum C."/>
            <person name="Oome S."/>
            <person name="Phillips A.J."/>
            <person name="van Rooyen D."/>
            <person name="Rzeszutek E."/>
            <person name="Saraiva M."/>
            <person name="Secombes C.J."/>
            <person name="Seidl M.F."/>
            <person name="Snel B."/>
            <person name="Stassen J.H."/>
            <person name="Sykes S."/>
            <person name="Tripathy S."/>
            <person name="van den Berg H."/>
            <person name="Vega-Arreguin J.C."/>
            <person name="Wawra S."/>
            <person name="Young S.K."/>
            <person name="Zeng Q."/>
            <person name="Dieguez-Uribeondo J."/>
            <person name="Russ C."/>
            <person name="Tyler B.M."/>
            <person name="van West P."/>
        </authorList>
    </citation>
    <scope>NUCLEOTIDE SEQUENCE [LARGE SCALE GENOMIC DNA]</scope>
    <source>
        <strain evidence="1 2">CBS 223.65</strain>
    </source>
</reference>
<proteinExistence type="predicted"/>
<dbReference type="Gene3D" id="1.25.10.10">
    <property type="entry name" value="Leucine-rich Repeat Variant"/>
    <property type="match status" value="2"/>
</dbReference>
<dbReference type="RefSeq" id="XP_012195826.1">
    <property type="nucleotide sequence ID" value="XM_012340436.1"/>
</dbReference>
<evidence type="ECO:0000313" key="2">
    <source>
        <dbReference type="Proteomes" id="UP000030745"/>
    </source>
</evidence>
<accession>A0A067CUX0</accession>
<dbReference type="InterPro" id="IPR016024">
    <property type="entry name" value="ARM-type_fold"/>
</dbReference>
<dbReference type="SUPFAM" id="SSF48371">
    <property type="entry name" value="ARM repeat"/>
    <property type="match status" value="1"/>
</dbReference>
<protein>
    <submittedName>
        <fullName evidence="1">Uncharacterized protein</fullName>
    </submittedName>
</protein>
<dbReference type="EMBL" id="KK583193">
    <property type="protein sequence ID" value="KDO33055.1"/>
    <property type="molecule type" value="Genomic_DNA"/>
</dbReference>
<gene>
    <name evidence="1" type="ORF">SPRG_01870</name>
</gene>
<keyword evidence="2" id="KW-1185">Reference proteome</keyword>
<dbReference type="OMA" id="DHYVISC"/>